<dbReference type="SUPFAM" id="SSF101478">
    <property type="entry name" value="ADP-ribosylglycohydrolase"/>
    <property type="match status" value="1"/>
</dbReference>
<accession>A0A345XZ55</accession>
<keyword evidence="2" id="KW-0378">Hydrolase</keyword>
<comment type="cofactor">
    <cofactor evidence="1">
        <name>Mg(2+)</name>
        <dbReference type="ChEBI" id="CHEBI:18420"/>
    </cofactor>
    <text evidence="1">Binds 2 magnesium ions per subunit.</text>
</comment>
<dbReference type="InterPro" id="IPR036705">
    <property type="entry name" value="Ribosyl_crysJ1_sf"/>
</dbReference>
<proteinExistence type="predicted"/>
<organism evidence="2 3">
    <name type="scientific">Streptomyces armeniacus</name>
    <dbReference type="NCBI Taxonomy" id="83291"/>
    <lineage>
        <taxon>Bacteria</taxon>
        <taxon>Bacillati</taxon>
        <taxon>Actinomycetota</taxon>
        <taxon>Actinomycetes</taxon>
        <taxon>Kitasatosporales</taxon>
        <taxon>Streptomycetaceae</taxon>
        <taxon>Streptomyces</taxon>
    </lineage>
</organism>
<reference evidence="2 3" key="1">
    <citation type="submission" date="2018-07" db="EMBL/GenBank/DDBJ databases">
        <title>Draft genome of the type strain Streptomyces armeniacus ATCC 15676.</title>
        <authorList>
            <person name="Labana P."/>
            <person name="Gosse J.T."/>
            <person name="Boddy C.N."/>
        </authorList>
    </citation>
    <scope>NUCLEOTIDE SEQUENCE [LARGE SCALE GENOMIC DNA]</scope>
    <source>
        <strain evidence="2 3">ATCC 15676</strain>
    </source>
</reference>
<dbReference type="Pfam" id="PF03747">
    <property type="entry name" value="ADP_ribosyl_GH"/>
    <property type="match status" value="1"/>
</dbReference>
<dbReference type="InterPro" id="IPR005502">
    <property type="entry name" value="Ribosyl_crysJ1"/>
</dbReference>
<dbReference type="GO" id="GO:0046872">
    <property type="term" value="F:metal ion binding"/>
    <property type="evidence" value="ECO:0007669"/>
    <property type="project" value="UniProtKB-KW"/>
</dbReference>
<sequence length="167" mass="17235">MRDRPQGGTAGEALSRAVACALVAGDVQHGLLLGVTHGGDSGATGSICGNLLGTINGETALPPGWVAELEGRATILELADDFAMEMTQGPALHSPASSQWWIRDSLGAARAVRGLLDLRVPRGQRPRFPRRLLAARTVTGRVLSGRSTVMSGPVRAAARTAAAPPSP</sequence>
<dbReference type="EMBL" id="CP031320">
    <property type="protein sequence ID" value="AXK36921.1"/>
    <property type="molecule type" value="Genomic_DNA"/>
</dbReference>
<dbReference type="Gene3D" id="1.10.4080.10">
    <property type="entry name" value="ADP-ribosylation/Crystallin J1"/>
    <property type="match status" value="1"/>
</dbReference>
<dbReference type="AlphaFoldDB" id="A0A345XZ55"/>
<dbReference type="GO" id="GO:0016787">
    <property type="term" value="F:hydrolase activity"/>
    <property type="evidence" value="ECO:0007669"/>
    <property type="project" value="UniProtKB-KW"/>
</dbReference>
<protein>
    <submittedName>
        <fullName evidence="2">ADP-ribosylglycohydrolase family protein</fullName>
    </submittedName>
</protein>
<keyword evidence="3" id="KW-1185">Reference proteome</keyword>
<evidence type="ECO:0000256" key="1">
    <source>
        <dbReference type="PIRSR" id="PIRSR605502-1"/>
    </source>
</evidence>
<keyword evidence="1" id="KW-0460">Magnesium</keyword>
<dbReference type="KEGG" id="sarm:DVA86_34775"/>
<gene>
    <name evidence="2" type="ORF">DVA86_34775</name>
</gene>
<dbReference type="Proteomes" id="UP000254425">
    <property type="component" value="Chromosome"/>
</dbReference>
<evidence type="ECO:0000313" key="2">
    <source>
        <dbReference type="EMBL" id="AXK36921.1"/>
    </source>
</evidence>
<name>A0A345XZ55_9ACTN</name>
<feature type="binding site" evidence="1">
    <location>
        <position position="40"/>
    </location>
    <ligand>
        <name>Mg(2+)</name>
        <dbReference type="ChEBI" id="CHEBI:18420"/>
        <label>1</label>
    </ligand>
</feature>
<keyword evidence="1" id="KW-0479">Metal-binding</keyword>
<evidence type="ECO:0000313" key="3">
    <source>
        <dbReference type="Proteomes" id="UP000254425"/>
    </source>
</evidence>